<evidence type="ECO:0000313" key="6">
    <source>
        <dbReference type="Proteomes" id="UP000238296"/>
    </source>
</evidence>
<dbReference type="AlphaFoldDB" id="A0A2S8BC71"/>
<dbReference type="InterPro" id="IPR033140">
    <property type="entry name" value="Lipase_GDXG_put_SER_AS"/>
</dbReference>
<dbReference type="PANTHER" id="PTHR48081:SF30">
    <property type="entry name" value="ACETYL-HYDROLASE LIPR-RELATED"/>
    <property type="match status" value="1"/>
</dbReference>
<sequence>MVVPPRKPSLRARMIYGASRRIAPPMVRRMVIGNGRRPLPDRLSRTGRRVNSLARLQRRRPLRGVRVIRHSAEPLTETVRRADCTQPITDGVILYFHGGGFVTGGLDTHLGAVAALARRTRLPVVHVDYRQYPVGTVDVSVQDCCQAYRWLLEQGANPAKVVLAGDSAGGFLAFATALRVQQDGLPAPAGVVGISAVLELDSTTRNTHANVGRDAFGVPTALAAIIEHVCPSAELVQSLAPINGRLETMPPSLLIAADSEILCCDAERLRDALTAANRPCELRTWPSQLHAFPAIFPFLPESKEAFEAITRFVQQRLAEADQDLGS</sequence>
<dbReference type="InterPro" id="IPR029058">
    <property type="entry name" value="AB_hydrolase_fold"/>
</dbReference>
<keyword evidence="2 5" id="KW-0378">Hydrolase</keyword>
<evidence type="ECO:0000256" key="2">
    <source>
        <dbReference type="ARBA" id="ARBA00022801"/>
    </source>
</evidence>
<evidence type="ECO:0000256" key="1">
    <source>
        <dbReference type="ARBA" id="ARBA00010515"/>
    </source>
</evidence>
<comment type="similarity">
    <text evidence="1">Belongs to the 'GDXG' lipolytic enzyme family.</text>
</comment>
<proteinExistence type="inferred from homology"/>
<feature type="active site" evidence="3">
    <location>
        <position position="167"/>
    </location>
</feature>
<dbReference type="InterPro" id="IPR050300">
    <property type="entry name" value="GDXG_lipolytic_enzyme"/>
</dbReference>
<dbReference type="EC" id="3.1.1.1" evidence="5"/>
<organism evidence="5 6">
    <name type="scientific">Mycobacterium talmoniae</name>
    <dbReference type="NCBI Taxonomy" id="1858794"/>
    <lineage>
        <taxon>Bacteria</taxon>
        <taxon>Bacillati</taxon>
        <taxon>Actinomycetota</taxon>
        <taxon>Actinomycetes</taxon>
        <taxon>Mycobacteriales</taxon>
        <taxon>Mycobacteriaceae</taxon>
        <taxon>Mycobacterium</taxon>
    </lineage>
</organism>
<accession>A0A2S8BC71</accession>
<dbReference type="Proteomes" id="UP000238296">
    <property type="component" value="Unassembled WGS sequence"/>
</dbReference>
<dbReference type="Gene3D" id="3.40.50.1820">
    <property type="entry name" value="alpha/beta hydrolase"/>
    <property type="match status" value="1"/>
</dbReference>
<gene>
    <name evidence="5" type="primary">lipF_8</name>
    <name evidence="5" type="ORF">C1Y40_05599</name>
</gene>
<reference evidence="5 6" key="1">
    <citation type="journal article" date="2017" name="Int. J. Syst. Evol. Microbiol.">
        <title>Mycobacterium talmoniae sp. nov., a slowly growing mycobacterium isolated from human respiratory samples.</title>
        <authorList>
            <person name="Davidson R.M."/>
            <person name="DeGroote M.A."/>
            <person name="Marola J.L."/>
            <person name="Buss S."/>
            <person name="Jones V."/>
            <person name="McNeil M.R."/>
            <person name="Freifeld A.G."/>
            <person name="Elaine Epperson L."/>
            <person name="Hasan N.A."/>
            <person name="Jackson M."/>
            <person name="Iwen P.C."/>
            <person name="Salfinger M."/>
            <person name="Strong M."/>
        </authorList>
    </citation>
    <scope>NUCLEOTIDE SEQUENCE [LARGE SCALE GENOMIC DNA]</scope>
    <source>
        <strain evidence="5 6">ATCC BAA-2683</strain>
    </source>
</reference>
<feature type="domain" description="Alpha/beta hydrolase fold-3" evidence="4">
    <location>
        <begin position="93"/>
        <end position="292"/>
    </location>
</feature>
<name>A0A2S8BC71_9MYCO</name>
<dbReference type="InterPro" id="IPR013094">
    <property type="entry name" value="AB_hydrolase_3"/>
</dbReference>
<dbReference type="GO" id="GO:0004806">
    <property type="term" value="F:triacylglycerol lipase activity"/>
    <property type="evidence" value="ECO:0007669"/>
    <property type="project" value="TreeGrafter"/>
</dbReference>
<protein>
    <submittedName>
        <fullName evidence="5">Carboxylesterase LipF</fullName>
        <ecNumber evidence="5">3.1.1.1</ecNumber>
    </submittedName>
</protein>
<evidence type="ECO:0000256" key="3">
    <source>
        <dbReference type="PROSITE-ProRule" id="PRU10038"/>
    </source>
</evidence>
<comment type="caution">
    <text evidence="5">The sequence shown here is derived from an EMBL/GenBank/DDBJ whole genome shotgun (WGS) entry which is preliminary data.</text>
</comment>
<dbReference type="PANTHER" id="PTHR48081">
    <property type="entry name" value="AB HYDROLASE SUPERFAMILY PROTEIN C4A8.06C"/>
    <property type="match status" value="1"/>
</dbReference>
<dbReference type="SUPFAM" id="SSF53474">
    <property type="entry name" value="alpha/beta-Hydrolases"/>
    <property type="match status" value="1"/>
</dbReference>
<dbReference type="Pfam" id="PF07859">
    <property type="entry name" value="Abhydrolase_3"/>
    <property type="match status" value="1"/>
</dbReference>
<dbReference type="PROSITE" id="PS01174">
    <property type="entry name" value="LIPASE_GDXG_SER"/>
    <property type="match status" value="1"/>
</dbReference>
<dbReference type="GO" id="GO:0106435">
    <property type="term" value="F:carboxylesterase activity"/>
    <property type="evidence" value="ECO:0007669"/>
    <property type="project" value="UniProtKB-EC"/>
</dbReference>
<dbReference type="EMBL" id="PPEA01000888">
    <property type="protein sequence ID" value="PQM44243.1"/>
    <property type="molecule type" value="Genomic_DNA"/>
</dbReference>
<evidence type="ECO:0000259" key="4">
    <source>
        <dbReference type="Pfam" id="PF07859"/>
    </source>
</evidence>
<evidence type="ECO:0000313" key="5">
    <source>
        <dbReference type="EMBL" id="PQM44243.1"/>
    </source>
</evidence>